<dbReference type="AlphaFoldDB" id="A0A4Y2BKK7"/>
<organism evidence="2 3">
    <name type="scientific">Araneus ventricosus</name>
    <name type="common">Orbweaver spider</name>
    <name type="synonym">Epeira ventricosa</name>
    <dbReference type="NCBI Taxonomy" id="182803"/>
    <lineage>
        <taxon>Eukaryota</taxon>
        <taxon>Metazoa</taxon>
        <taxon>Ecdysozoa</taxon>
        <taxon>Arthropoda</taxon>
        <taxon>Chelicerata</taxon>
        <taxon>Arachnida</taxon>
        <taxon>Araneae</taxon>
        <taxon>Araneomorphae</taxon>
        <taxon>Entelegynae</taxon>
        <taxon>Araneoidea</taxon>
        <taxon>Araneidae</taxon>
        <taxon>Araneus</taxon>
    </lineage>
</organism>
<dbReference type="EMBL" id="BGPR01000081">
    <property type="protein sequence ID" value="GBL91776.1"/>
    <property type="molecule type" value="Genomic_DNA"/>
</dbReference>
<dbReference type="OrthoDB" id="8367841at2759"/>
<evidence type="ECO:0000256" key="1">
    <source>
        <dbReference type="SAM" id="MobiDB-lite"/>
    </source>
</evidence>
<sequence length="82" mass="9629">MLSSSRLMSDTFSQASPREQVHREEYTRPAFRQPQSILAAFLEVARYHFQEGFRSCIPFHFAWGEAESGRYPDPLKRIFLMS</sequence>
<protein>
    <submittedName>
        <fullName evidence="2">Uncharacterized protein</fullName>
    </submittedName>
</protein>
<gene>
    <name evidence="2" type="ORF">AVEN_71411_1</name>
</gene>
<evidence type="ECO:0000313" key="3">
    <source>
        <dbReference type="Proteomes" id="UP000499080"/>
    </source>
</evidence>
<proteinExistence type="predicted"/>
<accession>A0A4Y2BKK7</accession>
<dbReference type="Proteomes" id="UP000499080">
    <property type="component" value="Unassembled WGS sequence"/>
</dbReference>
<feature type="region of interest" description="Disordered" evidence="1">
    <location>
        <begin position="1"/>
        <end position="26"/>
    </location>
</feature>
<reference evidence="2 3" key="1">
    <citation type="journal article" date="2019" name="Sci. Rep.">
        <title>Orb-weaving spider Araneus ventricosus genome elucidates the spidroin gene catalogue.</title>
        <authorList>
            <person name="Kono N."/>
            <person name="Nakamura H."/>
            <person name="Ohtoshi R."/>
            <person name="Moran D.A.P."/>
            <person name="Shinohara A."/>
            <person name="Yoshida Y."/>
            <person name="Fujiwara M."/>
            <person name="Mori M."/>
            <person name="Tomita M."/>
            <person name="Arakawa K."/>
        </authorList>
    </citation>
    <scope>NUCLEOTIDE SEQUENCE [LARGE SCALE GENOMIC DNA]</scope>
</reference>
<feature type="compositionally biased region" description="Polar residues" evidence="1">
    <location>
        <begin position="1"/>
        <end position="17"/>
    </location>
</feature>
<keyword evidence="3" id="KW-1185">Reference proteome</keyword>
<comment type="caution">
    <text evidence="2">The sequence shown here is derived from an EMBL/GenBank/DDBJ whole genome shotgun (WGS) entry which is preliminary data.</text>
</comment>
<name>A0A4Y2BKK7_ARAVE</name>
<evidence type="ECO:0000313" key="2">
    <source>
        <dbReference type="EMBL" id="GBL91776.1"/>
    </source>
</evidence>